<evidence type="ECO:0000313" key="1">
    <source>
        <dbReference type="EMBL" id="AII28365.1"/>
    </source>
</evidence>
<keyword evidence="2" id="KW-1185">Reference proteome</keyword>
<dbReference type="RefSeq" id="YP_009147006.1">
    <property type="nucleotide sequence ID" value="NC_027335.2"/>
</dbReference>
<sequence length="85" mass="10180">MNFHGKVFHDKVFDILSRDYPDWQRYQTEKRPHPNELRKDFAIDSTDSRYEEYVMGEFNVETASGDVKVYAVGIRRVVHKRAEEE</sequence>
<protein>
    <submittedName>
        <fullName evidence="1">Uncharacterized protein</fullName>
    </submittedName>
</protein>
<dbReference type="GeneID" id="24628054"/>
<dbReference type="EMBL" id="KJ801817">
    <property type="protein sequence ID" value="AII28365.1"/>
    <property type="molecule type" value="Genomic_DNA"/>
</dbReference>
<organism evidence="1 2">
    <name type="scientific">Enterococcus phage ECP3</name>
    <dbReference type="NCBI Taxonomy" id="1498168"/>
    <lineage>
        <taxon>Viruses</taxon>
        <taxon>Duplodnaviria</taxon>
        <taxon>Heunggongvirae</taxon>
        <taxon>Uroviricota</taxon>
        <taxon>Caudoviricetes</taxon>
        <taxon>Herelleviridae</taxon>
        <taxon>Brockvirinae</taxon>
        <taxon>Kochikohdavirus</taxon>
        <taxon>Kochikohdavirus ECP3</taxon>
    </lineage>
</organism>
<evidence type="ECO:0000313" key="2">
    <source>
        <dbReference type="Proteomes" id="UP000030157"/>
    </source>
</evidence>
<accession>A0A096XSU3</accession>
<proteinExistence type="predicted"/>
<reference evidence="1" key="1">
    <citation type="submission" date="2014-05" db="EMBL/GenBank/DDBJ databases">
        <title>Complete genome sequence of Enterococcus faecalis bacteriophage ECP3.</title>
        <authorList>
            <person name="Kang H.-Y."/>
            <person name="Kim S."/>
            <person name="Kim J."/>
        </authorList>
    </citation>
    <scope>NUCLEOTIDE SEQUENCE [LARGE SCALE GENOMIC DNA]</scope>
    <source>
        <strain evidence="1">ECP3</strain>
    </source>
</reference>
<name>A0A096XSU3_9CAUD</name>
<dbReference type="Proteomes" id="UP000030157">
    <property type="component" value="Segment"/>
</dbReference>